<evidence type="ECO:0000259" key="10">
    <source>
        <dbReference type="Pfam" id="PF22700"/>
    </source>
</evidence>
<organism evidence="11 12">
    <name type="scientific">Candidatus Iainarchaeum sp</name>
    <dbReference type="NCBI Taxonomy" id="3101447"/>
    <lineage>
        <taxon>Archaea</taxon>
        <taxon>Candidatus Iainarchaeota</taxon>
        <taxon>Candidatus Iainarchaeia</taxon>
        <taxon>Candidatus Iainarchaeales</taxon>
        <taxon>Candidatus Iainarchaeaceae</taxon>
        <taxon>Candidatus Iainarchaeum</taxon>
    </lineage>
</organism>
<comment type="similarity">
    <text evidence="1">Belongs to the diphosphomevalonate decarboxylase family.</text>
</comment>
<dbReference type="Pfam" id="PF18376">
    <property type="entry name" value="MDD_C"/>
    <property type="match status" value="1"/>
</dbReference>
<dbReference type="GO" id="GO:0004163">
    <property type="term" value="F:diphosphomevalonate decarboxylase activity"/>
    <property type="evidence" value="ECO:0007669"/>
    <property type="project" value="UniProtKB-UniRule"/>
</dbReference>
<dbReference type="InterPro" id="IPR014721">
    <property type="entry name" value="Ribsml_uS5_D2-typ_fold_subgr"/>
</dbReference>
<dbReference type="Pfam" id="PF22700">
    <property type="entry name" value="MVD-like_N"/>
    <property type="match status" value="1"/>
</dbReference>
<dbReference type="PANTHER" id="PTHR10977">
    <property type="entry name" value="DIPHOSPHOMEVALONATE DECARBOXYLASE"/>
    <property type="match status" value="1"/>
</dbReference>
<reference evidence="12" key="1">
    <citation type="journal article" date="2020" name="bioRxiv">
        <title>A rank-normalized archaeal taxonomy based on genome phylogeny resolves widespread incomplete and uneven classifications.</title>
        <authorList>
            <person name="Rinke C."/>
            <person name="Chuvochina M."/>
            <person name="Mussig A.J."/>
            <person name="Chaumeil P.-A."/>
            <person name="Waite D.W."/>
            <person name="Whitman W.B."/>
            <person name="Parks D.H."/>
            <person name="Hugenholtz P."/>
        </authorList>
    </citation>
    <scope>NUCLEOTIDE SEQUENCE [LARGE SCALE GENOMIC DNA]</scope>
</reference>
<dbReference type="InterPro" id="IPR005935">
    <property type="entry name" value="Mev_decarb"/>
</dbReference>
<dbReference type="InterPro" id="IPR036554">
    <property type="entry name" value="GHMP_kinase_C_sf"/>
</dbReference>
<protein>
    <recommendedName>
        <fullName evidence="2 8">Diphosphomevalonate decarboxylase</fullName>
        <ecNumber evidence="2 8">4.1.1.33</ecNumber>
    </recommendedName>
</protein>
<dbReference type="PANTHER" id="PTHR10977:SF3">
    <property type="entry name" value="DIPHOSPHOMEVALONATE DECARBOXYLASE"/>
    <property type="match status" value="1"/>
</dbReference>
<dbReference type="NCBIfam" id="TIGR01240">
    <property type="entry name" value="mevDPdecarb"/>
    <property type="match status" value="1"/>
</dbReference>
<dbReference type="PIRSF" id="PIRSF015950">
    <property type="entry name" value="Mev_P_decrbx"/>
    <property type="match status" value="1"/>
</dbReference>
<keyword evidence="6" id="KW-0443">Lipid metabolism</keyword>
<dbReference type="GO" id="GO:0005524">
    <property type="term" value="F:ATP binding"/>
    <property type="evidence" value="ECO:0007669"/>
    <property type="project" value="UniProtKB-KW"/>
</dbReference>
<feature type="domain" description="Diphosphomevalonate decarboxylase-like N-terminal" evidence="10">
    <location>
        <begin position="9"/>
        <end position="169"/>
    </location>
</feature>
<evidence type="ECO:0000256" key="7">
    <source>
        <dbReference type="ARBA" id="ARBA00023239"/>
    </source>
</evidence>
<evidence type="ECO:0000259" key="9">
    <source>
        <dbReference type="Pfam" id="PF18376"/>
    </source>
</evidence>
<name>A0A7J4KWS8_9ARCH</name>
<dbReference type="EMBL" id="DUFJ01000015">
    <property type="protein sequence ID" value="HIH32737.1"/>
    <property type="molecule type" value="Genomic_DNA"/>
</dbReference>
<evidence type="ECO:0000256" key="6">
    <source>
        <dbReference type="ARBA" id="ARBA00023098"/>
    </source>
</evidence>
<evidence type="ECO:0000313" key="11">
    <source>
        <dbReference type="EMBL" id="HIH32737.1"/>
    </source>
</evidence>
<dbReference type="InterPro" id="IPR020568">
    <property type="entry name" value="Ribosomal_Su5_D2-typ_SF"/>
</dbReference>
<dbReference type="InterPro" id="IPR053859">
    <property type="entry name" value="MVD-like_N"/>
</dbReference>
<evidence type="ECO:0000256" key="2">
    <source>
        <dbReference type="ARBA" id="ARBA00012296"/>
    </source>
</evidence>
<evidence type="ECO:0000256" key="4">
    <source>
        <dbReference type="ARBA" id="ARBA00022741"/>
    </source>
</evidence>
<comment type="caution">
    <text evidence="11">The sequence shown here is derived from an EMBL/GenBank/DDBJ whole genome shotgun (WGS) entry which is preliminary data.</text>
</comment>
<evidence type="ECO:0000313" key="12">
    <source>
        <dbReference type="Proteomes" id="UP000527315"/>
    </source>
</evidence>
<evidence type="ECO:0000256" key="5">
    <source>
        <dbReference type="ARBA" id="ARBA00022840"/>
    </source>
</evidence>
<proteinExistence type="inferred from homology"/>
<evidence type="ECO:0000256" key="1">
    <source>
        <dbReference type="ARBA" id="ARBA00008831"/>
    </source>
</evidence>
<dbReference type="GO" id="GO:0019287">
    <property type="term" value="P:isopentenyl diphosphate biosynthetic process, mevalonate pathway"/>
    <property type="evidence" value="ECO:0007669"/>
    <property type="project" value="UniProtKB-UniRule"/>
</dbReference>
<dbReference type="Gene3D" id="3.30.230.10">
    <property type="match status" value="1"/>
</dbReference>
<dbReference type="InterPro" id="IPR029765">
    <property type="entry name" value="Mev_diP_decarb"/>
</dbReference>
<keyword evidence="7 11" id="KW-0456">Lyase</keyword>
<dbReference type="GO" id="GO:0005829">
    <property type="term" value="C:cytosol"/>
    <property type="evidence" value="ECO:0007669"/>
    <property type="project" value="InterPro"/>
</dbReference>
<sequence>MERISTFEATANIAVVKYWGKRDTKLILPVEGSLSFTMDEQLKTRTTVMLSPKFKDDEFWLNNKKVDLKDKEIAERMQQVDIIRQKAGIQEKALIVSLNCFPTAAGFASSAAGLAALACAASKAAGLSLPAKELSILARLGSGSACRSVVGGFVEWKKGELADGSDSFAETVFPASHWPELRNVIAVTAPEKKKVSSRAGMKQSVETSTLYPARIAALPKLIEEMRQAVKYFQH</sequence>
<dbReference type="EC" id="4.1.1.33" evidence="2 8"/>
<dbReference type="Proteomes" id="UP000527315">
    <property type="component" value="Unassembled WGS sequence"/>
</dbReference>
<dbReference type="SUPFAM" id="SSF54211">
    <property type="entry name" value="Ribosomal protein S5 domain 2-like"/>
    <property type="match status" value="1"/>
</dbReference>
<dbReference type="InterPro" id="IPR041431">
    <property type="entry name" value="Mvd1_C"/>
</dbReference>
<keyword evidence="5" id="KW-0067">ATP-binding</keyword>
<dbReference type="SUPFAM" id="SSF55060">
    <property type="entry name" value="GHMP Kinase, C-terminal domain"/>
    <property type="match status" value="1"/>
</dbReference>
<dbReference type="FunFam" id="3.30.230.10:FF:000072">
    <property type="entry name" value="Diphosphomevalonate decarboxylase"/>
    <property type="match status" value="1"/>
</dbReference>
<dbReference type="AlphaFoldDB" id="A0A7J4KWS8"/>
<dbReference type="Gene3D" id="3.30.70.890">
    <property type="entry name" value="GHMP kinase, C-terminal domain"/>
    <property type="match status" value="1"/>
</dbReference>
<gene>
    <name evidence="11" type="primary">mvaD</name>
    <name evidence="11" type="ORF">HA227_00640</name>
</gene>
<keyword evidence="3" id="KW-0444">Lipid biosynthesis</keyword>
<accession>A0A7J4KWS8</accession>
<evidence type="ECO:0000256" key="8">
    <source>
        <dbReference type="NCBIfam" id="TIGR01240"/>
    </source>
</evidence>
<keyword evidence="4" id="KW-0547">Nucleotide-binding</keyword>
<evidence type="ECO:0000256" key="3">
    <source>
        <dbReference type="ARBA" id="ARBA00022516"/>
    </source>
</evidence>
<feature type="domain" description="Mvd1 C-terminal" evidence="9">
    <location>
        <begin position="184"/>
        <end position="230"/>
    </location>
</feature>